<comment type="caution">
    <text evidence="1">The sequence shown here is derived from an EMBL/GenBank/DDBJ whole genome shotgun (WGS) entry which is preliminary data.</text>
</comment>
<dbReference type="EMBL" id="LAZR01043358">
    <property type="protein sequence ID" value="KKL07268.1"/>
    <property type="molecule type" value="Genomic_DNA"/>
</dbReference>
<organism evidence="1">
    <name type="scientific">marine sediment metagenome</name>
    <dbReference type="NCBI Taxonomy" id="412755"/>
    <lineage>
        <taxon>unclassified sequences</taxon>
        <taxon>metagenomes</taxon>
        <taxon>ecological metagenomes</taxon>
    </lineage>
</organism>
<accession>A0A0F9D5C1</accession>
<gene>
    <name evidence="1" type="ORF">LCGC14_2587720</name>
</gene>
<dbReference type="AlphaFoldDB" id="A0A0F9D5C1"/>
<name>A0A0F9D5C1_9ZZZZ</name>
<protein>
    <submittedName>
        <fullName evidence="1">Uncharacterized protein</fullName>
    </submittedName>
</protein>
<reference evidence="1" key="1">
    <citation type="journal article" date="2015" name="Nature">
        <title>Complex archaea that bridge the gap between prokaryotes and eukaryotes.</title>
        <authorList>
            <person name="Spang A."/>
            <person name="Saw J.H."/>
            <person name="Jorgensen S.L."/>
            <person name="Zaremba-Niedzwiedzka K."/>
            <person name="Martijn J."/>
            <person name="Lind A.E."/>
            <person name="van Eijk R."/>
            <person name="Schleper C."/>
            <person name="Guy L."/>
            <person name="Ettema T.J."/>
        </authorList>
    </citation>
    <scope>NUCLEOTIDE SEQUENCE</scope>
</reference>
<sequence>MNILTQMAVVDRFIHVRVLGLSKWLEPARKQEIYDWPSLAVFRRDLVDNRIMALEHRGLIKTTPNYCLPKNDAVCDDAATQMMGEVLSEIDYPSN</sequence>
<evidence type="ECO:0000313" key="1">
    <source>
        <dbReference type="EMBL" id="KKL07268.1"/>
    </source>
</evidence>
<proteinExistence type="predicted"/>